<proteinExistence type="predicted"/>
<evidence type="ECO:0000313" key="5">
    <source>
        <dbReference type="Proteomes" id="UP001189429"/>
    </source>
</evidence>
<dbReference type="Pfam" id="PF00069">
    <property type="entry name" value="Pkinase"/>
    <property type="match status" value="1"/>
</dbReference>
<dbReference type="SUPFAM" id="SSF56112">
    <property type="entry name" value="Protein kinase-like (PK-like)"/>
    <property type="match status" value="1"/>
</dbReference>
<keyword evidence="5" id="KW-1185">Reference proteome</keyword>
<dbReference type="InterPro" id="IPR000719">
    <property type="entry name" value="Prot_kinase_dom"/>
</dbReference>
<dbReference type="Proteomes" id="UP001189429">
    <property type="component" value="Unassembled WGS sequence"/>
</dbReference>
<dbReference type="Gene3D" id="1.10.510.10">
    <property type="entry name" value="Transferase(Phosphotransferase) domain 1"/>
    <property type="match status" value="1"/>
</dbReference>
<dbReference type="PROSITE" id="PS00107">
    <property type="entry name" value="PROTEIN_KINASE_ATP"/>
    <property type="match status" value="1"/>
</dbReference>
<keyword evidence="1" id="KW-0067">ATP-binding</keyword>
<name>A0ABN9VZ29_9DINO</name>
<gene>
    <name evidence="4" type="ORF">PCOR1329_LOCUS62551</name>
</gene>
<sequence>MAAPAGVPEQQSARGARAGLGQVADALEQDMPARCALLAVRRVAEHAGLQARAGGGLELDGASEAGGRCSEAGAARAPPFRLRLRRGRAPRFSAEGPAVGRPGRFSSNKGNDNKPHARRADSMSDLEKLGRKSGKIAISGRYHFSRDIRDDYKVLDTVLGSGFNGEVKMAVEKGKPDGLKYAVKAFKLFNIGDDKRQQLRSEVEVFLCMDHPHVTRLYEVYDCEDYLHLVMECMEGGELFDRVIELKIFNEALAAEAVNQMLLALNYSFPRHCPQRHQA</sequence>
<evidence type="ECO:0000259" key="3">
    <source>
        <dbReference type="PROSITE" id="PS50011"/>
    </source>
</evidence>
<protein>
    <recommendedName>
        <fullName evidence="3">Protein kinase domain-containing protein</fullName>
    </recommendedName>
</protein>
<keyword evidence="1" id="KW-0547">Nucleotide-binding</keyword>
<feature type="domain" description="Protein kinase" evidence="3">
    <location>
        <begin position="153"/>
        <end position="279"/>
    </location>
</feature>
<comment type="caution">
    <text evidence="4">The sequence shown here is derived from an EMBL/GenBank/DDBJ whole genome shotgun (WGS) entry which is preliminary data.</text>
</comment>
<dbReference type="InterPro" id="IPR017441">
    <property type="entry name" value="Protein_kinase_ATP_BS"/>
</dbReference>
<dbReference type="EMBL" id="CAUYUJ010017905">
    <property type="protein sequence ID" value="CAK0878957.1"/>
    <property type="molecule type" value="Genomic_DNA"/>
</dbReference>
<dbReference type="InterPro" id="IPR011009">
    <property type="entry name" value="Kinase-like_dom_sf"/>
</dbReference>
<evidence type="ECO:0000256" key="1">
    <source>
        <dbReference type="PROSITE-ProRule" id="PRU10141"/>
    </source>
</evidence>
<feature type="compositionally biased region" description="Basic and acidic residues" evidence="2">
    <location>
        <begin position="111"/>
        <end position="126"/>
    </location>
</feature>
<dbReference type="PROSITE" id="PS50011">
    <property type="entry name" value="PROTEIN_KINASE_DOM"/>
    <property type="match status" value="1"/>
</dbReference>
<dbReference type="PANTHER" id="PTHR24347">
    <property type="entry name" value="SERINE/THREONINE-PROTEIN KINASE"/>
    <property type="match status" value="1"/>
</dbReference>
<evidence type="ECO:0000256" key="2">
    <source>
        <dbReference type="SAM" id="MobiDB-lite"/>
    </source>
</evidence>
<organism evidence="4 5">
    <name type="scientific">Prorocentrum cordatum</name>
    <dbReference type="NCBI Taxonomy" id="2364126"/>
    <lineage>
        <taxon>Eukaryota</taxon>
        <taxon>Sar</taxon>
        <taxon>Alveolata</taxon>
        <taxon>Dinophyceae</taxon>
        <taxon>Prorocentrales</taxon>
        <taxon>Prorocentraceae</taxon>
        <taxon>Prorocentrum</taxon>
    </lineage>
</organism>
<dbReference type="SMART" id="SM00220">
    <property type="entry name" value="S_TKc"/>
    <property type="match status" value="1"/>
</dbReference>
<evidence type="ECO:0000313" key="4">
    <source>
        <dbReference type="EMBL" id="CAK0878957.1"/>
    </source>
</evidence>
<accession>A0ABN9VZ29</accession>
<reference evidence="4" key="1">
    <citation type="submission" date="2023-10" db="EMBL/GenBank/DDBJ databases">
        <authorList>
            <person name="Chen Y."/>
            <person name="Shah S."/>
            <person name="Dougan E. K."/>
            <person name="Thang M."/>
            <person name="Chan C."/>
        </authorList>
    </citation>
    <scope>NUCLEOTIDE SEQUENCE [LARGE SCALE GENOMIC DNA]</scope>
</reference>
<feature type="binding site" evidence="1">
    <location>
        <position position="184"/>
    </location>
    <ligand>
        <name>ATP</name>
        <dbReference type="ChEBI" id="CHEBI:30616"/>
    </ligand>
</feature>
<feature type="region of interest" description="Disordered" evidence="2">
    <location>
        <begin position="91"/>
        <end position="126"/>
    </location>
</feature>